<dbReference type="InterPro" id="IPR044926">
    <property type="entry name" value="RGS_subdomain_2"/>
</dbReference>
<proteinExistence type="predicted"/>
<dbReference type="AlphaFoldDB" id="A0A024GML2"/>
<dbReference type="PRINTS" id="PR01301">
    <property type="entry name" value="RGSPROTEIN"/>
</dbReference>
<keyword evidence="5" id="KW-1185">Reference proteome</keyword>
<sequence length="804" mass="92968">MGNGASVSSNDYDQGAFDIVRNEYLRLRELQMSEDDIFKCLRETLASQLDTVTERELEAISDEDPARQDECETEPESARDESDMVNKVNETSEASAPTPSESSVIENQSTNSPRFPYGNDNKIAQNLTPEFTNDVLVDPKFLRMFVRYCERNKIPHGVDRLRFWVEIDQLQALPSHLYTVRRLQKIYDKFLSPEASSPICVTSTMLTGIEKGLESETVCSSIYTAAQAICLTALEKSVYPRFRESNQFRQMLEFSALNTNVESEFLAPKVGDDNTLASILNHPAKLQFLKSYCVEALALENLLFYLEVEDCKRLPNLSFIAQKTRKVYDRYCNPTSRNYIAINETALTELHQAVESNSTLFPRMFYDAQANVFSLISEELWRQFSRTQEYLDYSWQLKAKVIKCQAVQMKSKSTAYEAEQKILEMYDEAQLIEIAMKYPVMKLIPIKYVSDNLSASARLMAQEDLEMSPNHQLDILLQDSIAKRYFKEFMNMRQVGQYVAFLDEVNDYKLLPGVEYLQHAARKINQKYIIPSARLQVDMSREMREEVADKLLHPSVDMFKKISNRVRNDMLRDSLPRFVRSKQYEELVKAVDRMLGLPTTTFGKLGIGRSEERQQDSEQAQAFLRQLEESKIELKEIGVAANSGKLELSHLDMLLRKQMSSKHFKDFLELTHCSENLMLWEEIEHFRRLPSYQIVIRSARKLYDKFLSPSSKSPVALANSTHDRIFSCLDTATRNLFNQAERECYDFMRSTVLPDFTDSRVFMAVVGAWAAVDEQLPAQLLRGEFEIAFLRHRFHLLQECKRTE</sequence>
<dbReference type="Pfam" id="PF00615">
    <property type="entry name" value="RGS"/>
    <property type="match status" value="4"/>
</dbReference>
<feature type="compositionally biased region" description="Basic and acidic residues" evidence="1">
    <location>
        <begin position="57"/>
        <end position="84"/>
    </location>
</feature>
<dbReference type="SMART" id="SM00315">
    <property type="entry name" value="RGS"/>
    <property type="match status" value="4"/>
</dbReference>
<dbReference type="OrthoDB" id="196547at2759"/>
<evidence type="ECO:0000313" key="3">
    <source>
        <dbReference type="EMBL" id="CCI10609.1"/>
    </source>
</evidence>
<dbReference type="EMBL" id="CAIX01000322">
    <property type="protein sequence ID" value="CCI10609.1"/>
    <property type="molecule type" value="Genomic_DNA"/>
</dbReference>
<feature type="domain" description="RGS" evidence="2">
    <location>
        <begin position="472"/>
        <end position="588"/>
    </location>
</feature>
<feature type="region of interest" description="Disordered" evidence="1">
    <location>
        <begin position="57"/>
        <end position="117"/>
    </location>
</feature>
<dbReference type="InterPro" id="IPR016137">
    <property type="entry name" value="RGS"/>
</dbReference>
<dbReference type="Gene3D" id="1.10.167.10">
    <property type="entry name" value="Regulator of G-protein Signalling 4, domain 2"/>
    <property type="match status" value="4"/>
</dbReference>
<dbReference type="CDD" id="cd07440">
    <property type="entry name" value="RGS"/>
    <property type="match status" value="4"/>
</dbReference>
<name>A0A024GML2_9STRA</name>
<dbReference type="PROSITE" id="PS50132">
    <property type="entry name" value="RGS"/>
    <property type="match status" value="4"/>
</dbReference>
<feature type="domain" description="RGS" evidence="2">
    <location>
        <begin position="131"/>
        <end position="252"/>
    </location>
</feature>
<dbReference type="PANTHER" id="PTHR10845">
    <property type="entry name" value="REGULATOR OF G PROTEIN SIGNALING"/>
    <property type="match status" value="1"/>
</dbReference>
<reference evidence="4 5" key="1">
    <citation type="submission" date="2012-05" db="EMBL/GenBank/DDBJ databases">
        <title>Recombination and specialization in a pathogen metapopulation.</title>
        <authorList>
            <person name="Gardiner A."/>
            <person name="Kemen E."/>
            <person name="Schultz-Larsen T."/>
            <person name="MacLean D."/>
            <person name="Van Oosterhout C."/>
            <person name="Jones J.D.G."/>
        </authorList>
    </citation>
    <scope>NUCLEOTIDE SEQUENCE [LARGE SCALE GENOMIC DNA]</scope>
    <source>
        <strain evidence="4 5">Ac Nc2</strain>
    </source>
</reference>
<protein>
    <recommendedName>
        <fullName evidence="2">RGS domain-containing protein</fullName>
    </recommendedName>
</protein>
<feature type="domain" description="RGS" evidence="2">
    <location>
        <begin position="275"/>
        <end position="394"/>
    </location>
</feature>
<feature type="compositionally biased region" description="Polar residues" evidence="1">
    <location>
        <begin position="104"/>
        <end position="113"/>
    </location>
</feature>
<feature type="compositionally biased region" description="Low complexity" evidence="1">
    <location>
        <begin position="91"/>
        <end position="103"/>
    </location>
</feature>
<accession>A0A024GML2</accession>
<gene>
    <name evidence="4" type="ORF">BN9_087890</name>
    <name evidence="3" type="ORF">BN9_110100</name>
</gene>
<comment type="caution">
    <text evidence="4">The sequence shown here is derived from an EMBL/GenBank/DDBJ whole genome shotgun (WGS) entry which is preliminary data.</text>
</comment>
<evidence type="ECO:0000259" key="2">
    <source>
        <dbReference type="PROSITE" id="PS50132"/>
    </source>
</evidence>
<dbReference type="InParanoid" id="A0A024GML2"/>
<evidence type="ECO:0000313" key="5">
    <source>
        <dbReference type="Proteomes" id="UP000053237"/>
    </source>
</evidence>
<evidence type="ECO:0000256" key="1">
    <source>
        <dbReference type="SAM" id="MobiDB-lite"/>
    </source>
</evidence>
<dbReference type="SUPFAM" id="SSF48097">
    <property type="entry name" value="Regulator of G-protein signaling, RGS"/>
    <property type="match status" value="4"/>
</dbReference>
<feature type="domain" description="RGS" evidence="2">
    <location>
        <begin position="650"/>
        <end position="766"/>
    </location>
</feature>
<organism evidence="4 5">
    <name type="scientific">Albugo candida</name>
    <dbReference type="NCBI Taxonomy" id="65357"/>
    <lineage>
        <taxon>Eukaryota</taxon>
        <taxon>Sar</taxon>
        <taxon>Stramenopiles</taxon>
        <taxon>Oomycota</taxon>
        <taxon>Peronosporomycetes</taxon>
        <taxon>Albuginales</taxon>
        <taxon>Albuginaceae</taxon>
        <taxon>Albugo</taxon>
    </lineage>
</organism>
<dbReference type="EMBL" id="CAIX01000185">
    <property type="protein sequence ID" value="CCI47773.1"/>
    <property type="molecule type" value="Genomic_DNA"/>
</dbReference>
<dbReference type="PANTHER" id="PTHR10845:SF192">
    <property type="entry name" value="DOUBLE HIT, ISOFORM B"/>
    <property type="match status" value="1"/>
</dbReference>
<evidence type="ECO:0000313" key="4">
    <source>
        <dbReference type="EMBL" id="CCI47773.1"/>
    </source>
</evidence>
<dbReference type="Proteomes" id="UP000053237">
    <property type="component" value="Unassembled WGS sequence"/>
</dbReference>
<dbReference type="STRING" id="65357.A0A024GML2"/>
<dbReference type="InterPro" id="IPR036305">
    <property type="entry name" value="RGS_sf"/>
</dbReference>